<dbReference type="Gene3D" id="3.30.300.30">
    <property type="match status" value="1"/>
</dbReference>
<comment type="similarity">
    <text evidence="1">Belongs to the ATP-dependent AMP-binding enzyme family.</text>
</comment>
<dbReference type="InterPro" id="IPR000873">
    <property type="entry name" value="AMP-dep_synth/lig_dom"/>
</dbReference>
<evidence type="ECO:0000256" key="8">
    <source>
        <dbReference type="SAM" id="MobiDB-lite"/>
    </source>
</evidence>
<dbReference type="InterPro" id="IPR045851">
    <property type="entry name" value="AMP-bd_C_sf"/>
</dbReference>
<evidence type="ECO:0000256" key="5">
    <source>
        <dbReference type="ARBA" id="ARBA00039638"/>
    </source>
</evidence>
<evidence type="ECO:0000256" key="2">
    <source>
        <dbReference type="ARBA" id="ARBA00022598"/>
    </source>
</evidence>
<protein>
    <recommendedName>
        <fullName evidence="5">Medium-chain acyl-CoA ligase ACSF2, mitochondrial</fullName>
        <ecNumber evidence="4">6.2.1.2</ecNumber>
    </recommendedName>
</protein>
<dbReference type="CDD" id="cd04433">
    <property type="entry name" value="AFD_class_I"/>
    <property type="match status" value="1"/>
</dbReference>
<dbReference type="EC" id="6.2.1.2" evidence="4"/>
<dbReference type="PANTHER" id="PTHR43201:SF5">
    <property type="entry name" value="MEDIUM-CHAIN ACYL-COA LIGASE ACSF2, MITOCHONDRIAL"/>
    <property type="match status" value="1"/>
</dbReference>
<dbReference type="PANTHER" id="PTHR43201">
    <property type="entry name" value="ACYL-COA SYNTHETASE"/>
    <property type="match status" value="1"/>
</dbReference>
<dbReference type="InterPro" id="IPR042099">
    <property type="entry name" value="ANL_N_sf"/>
</dbReference>
<comment type="catalytic activity">
    <reaction evidence="6">
        <text>octanoate + ATP + CoA = octanoyl-CoA + AMP + diphosphate</text>
        <dbReference type="Rhea" id="RHEA:33631"/>
        <dbReference type="ChEBI" id="CHEBI:25646"/>
        <dbReference type="ChEBI" id="CHEBI:30616"/>
        <dbReference type="ChEBI" id="CHEBI:33019"/>
        <dbReference type="ChEBI" id="CHEBI:57287"/>
        <dbReference type="ChEBI" id="CHEBI:57386"/>
        <dbReference type="ChEBI" id="CHEBI:456215"/>
    </reaction>
</comment>
<dbReference type="EMBL" id="HACG01037539">
    <property type="protein sequence ID" value="CEK84404.1"/>
    <property type="molecule type" value="Transcribed_RNA"/>
</dbReference>
<evidence type="ECO:0000313" key="10">
    <source>
        <dbReference type="EMBL" id="CEK84404.1"/>
    </source>
</evidence>
<dbReference type="GO" id="GO:0031956">
    <property type="term" value="F:medium-chain fatty acid-CoA ligase activity"/>
    <property type="evidence" value="ECO:0007669"/>
    <property type="project" value="UniProtKB-EC"/>
</dbReference>
<sequence>MNGQILRADGEDLLDALRTSKCVAIIIDPTVPKGVYSVLVNKIPLEQDNSVKSENLPHLDKLIVCARGDSQNDFITSLKNPELQKFRADVSPTDLATVMTTSGSTGYSKLVKLSHANICHFGKQVKGIEPLPSGTHFVNCASLGWAGGYPQWYLSCGVTRYFIDMHDGPPPDIPALLWKIMVQERIVYGFMTPMYVNAILTKCSWQTAEWKPNILCLAGQPVRKEQLSIIGKVCNAVDVNYGMTECNLVTTHRIVDPSNYTDGCAGYPGYGVKVKVVDANRQEVPQGSTGEILVWSPSLCSGYLDNDPVKASAFTQDGWFCTDDAGYVDVDGKLYVQGRQSDSILRGVYILYPGWLEKKMRDVPGVRDIAVVAVPDSVLCNEICACLVVTGVKGIVAGCLDSSKSIVDGKPSLHSHQAKDDINIDVVIENHKSSCSTYDEKSTTINSQTNDCDKPSLINLCWTESKRDQIIQKDINQPLSLPSNERKESSGHVEDSINKQTVLGSSKSCKTNETNSLQNVDVVLFEEELRNFANNLNTLHENDAMRMVPKYYVFFENFPVTITGKVNRKEIRKLAAAALRLD</sequence>
<accession>A0A0B7ATP0</accession>
<feature type="domain" description="AMP-dependent synthetase/ligase" evidence="9">
    <location>
        <begin position="11"/>
        <end position="304"/>
    </location>
</feature>
<dbReference type="SUPFAM" id="SSF56801">
    <property type="entry name" value="Acetyl-CoA synthetase-like"/>
    <property type="match status" value="1"/>
</dbReference>
<gene>
    <name evidence="10" type="primary">ORF142513</name>
</gene>
<feature type="region of interest" description="Disordered" evidence="8">
    <location>
        <begin position="475"/>
        <end position="496"/>
    </location>
</feature>
<reference evidence="10" key="1">
    <citation type="submission" date="2014-12" db="EMBL/GenBank/DDBJ databases">
        <title>Insight into the proteome of Arion vulgaris.</title>
        <authorList>
            <person name="Aradska J."/>
            <person name="Bulat T."/>
            <person name="Smidak R."/>
            <person name="Sarate P."/>
            <person name="Gangsoo J."/>
            <person name="Sialana F."/>
            <person name="Bilban M."/>
            <person name="Lubec G."/>
        </authorList>
    </citation>
    <scope>NUCLEOTIDE SEQUENCE</scope>
    <source>
        <tissue evidence="10">Skin</tissue>
    </source>
</reference>
<name>A0A0B7ATP0_9EUPU</name>
<evidence type="ECO:0000256" key="7">
    <source>
        <dbReference type="ARBA" id="ARBA00048277"/>
    </source>
</evidence>
<evidence type="ECO:0000256" key="3">
    <source>
        <dbReference type="ARBA" id="ARBA00037247"/>
    </source>
</evidence>
<evidence type="ECO:0000256" key="4">
    <source>
        <dbReference type="ARBA" id="ARBA00039009"/>
    </source>
</evidence>
<keyword evidence="2" id="KW-0436">Ligase</keyword>
<evidence type="ECO:0000256" key="1">
    <source>
        <dbReference type="ARBA" id="ARBA00006432"/>
    </source>
</evidence>
<dbReference type="Pfam" id="PF00501">
    <property type="entry name" value="AMP-binding"/>
    <property type="match status" value="1"/>
</dbReference>
<comment type="catalytic activity">
    <reaction evidence="7">
        <text>a medium-chain fatty acid + ATP + CoA = a medium-chain fatty acyl-CoA + AMP + diphosphate</text>
        <dbReference type="Rhea" id="RHEA:48340"/>
        <dbReference type="ChEBI" id="CHEBI:30616"/>
        <dbReference type="ChEBI" id="CHEBI:33019"/>
        <dbReference type="ChEBI" id="CHEBI:57287"/>
        <dbReference type="ChEBI" id="CHEBI:59558"/>
        <dbReference type="ChEBI" id="CHEBI:90546"/>
        <dbReference type="ChEBI" id="CHEBI:456215"/>
        <dbReference type="EC" id="6.2.1.2"/>
    </reaction>
</comment>
<feature type="compositionally biased region" description="Basic and acidic residues" evidence="8">
    <location>
        <begin position="484"/>
        <end position="496"/>
    </location>
</feature>
<dbReference type="GO" id="GO:0006631">
    <property type="term" value="P:fatty acid metabolic process"/>
    <property type="evidence" value="ECO:0007669"/>
    <property type="project" value="TreeGrafter"/>
</dbReference>
<dbReference type="InterPro" id="IPR020845">
    <property type="entry name" value="AMP-binding_CS"/>
</dbReference>
<evidence type="ECO:0000259" key="9">
    <source>
        <dbReference type="Pfam" id="PF00501"/>
    </source>
</evidence>
<organism evidence="10">
    <name type="scientific">Arion vulgaris</name>
    <dbReference type="NCBI Taxonomy" id="1028688"/>
    <lineage>
        <taxon>Eukaryota</taxon>
        <taxon>Metazoa</taxon>
        <taxon>Spiralia</taxon>
        <taxon>Lophotrochozoa</taxon>
        <taxon>Mollusca</taxon>
        <taxon>Gastropoda</taxon>
        <taxon>Heterobranchia</taxon>
        <taxon>Euthyneura</taxon>
        <taxon>Panpulmonata</taxon>
        <taxon>Eupulmonata</taxon>
        <taxon>Stylommatophora</taxon>
        <taxon>Helicina</taxon>
        <taxon>Arionoidea</taxon>
        <taxon>Arionidae</taxon>
        <taxon>Arion</taxon>
    </lineage>
</organism>
<evidence type="ECO:0000256" key="6">
    <source>
        <dbReference type="ARBA" id="ARBA00047319"/>
    </source>
</evidence>
<proteinExistence type="inferred from homology"/>
<dbReference type="PROSITE" id="PS00455">
    <property type="entry name" value="AMP_BINDING"/>
    <property type="match status" value="1"/>
</dbReference>
<dbReference type="AlphaFoldDB" id="A0A0B7ATP0"/>
<dbReference type="Gene3D" id="3.40.50.12780">
    <property type="entry name" value="N-terminal domain of ligase-like"/>
    <property type="match status" value="1"/>
</dbReference>
<comment type="function">
    <text evidence="3">Acyl-CoA synthases catalyze the initial reaction in fatty acid metabolism, by forming a thioester with CoA. Has some preference toward medium-chain substrates. Plays a role in adipocyte differentiation.</text>
</comment>